<proteinExistence type="predicted"/>
<feature type="chain" id="PRO_5046687002" evidence="5">
    <location>
        <begin position="25"/>
        <end position="538"/>
    </location>
</feature>
<gene>
    <name evidence="6" type="ORF">GCM10008942_34690</name>
</gene>
<keyword evidence="5" id="KW-0732">Signal</keyword>
<dbReference type="SUPFAM" id="SSF56935">
    <property type="entry name" value="Porins"/>
    <property type="match status" value="1"/>
</dbReference>
<keyword evidence="3" id="KW-0998">Cell outer membrane</keyword>
<dbReference type="InterPro" id="IPR036942">
    <property type="entry name" value="Beta-barrel_TonB_sf"/>
</dbReference>
<sequence>MSYSVKSRRLVAMACILCAPAALADDSAELVNTIPAPVGPVEVNDLPPVTADGQLGPVLNLMLPPGAVKLQAKTRGKARSPLVRTTTASADTVILGQGSVALDLKVPGGRDLTSGATLNLNLPDGAVKVQGSASVGKEDGQTAFWHKDAAQIEANLSGPLGTELSASGENRLSLTYRAPESVGASDQAAHLVRTQTQAAQAALTVPVAPFRVTAGAKSSSDQTQEGAPGNSASFTQSAVRTSDHTAYVDVEWQPLPVLQLKGGTAARVADISWQNNAHSSTYRSVNPNLTATLQPFSDTTVTAKVEHVVAPFDAAAFAAYANADSATDASGFQPDHAWQIQTKVEQKLGPAKLSATYTAARQGTVTEFAEIRGVQAPATTPLVGRKSVAVALQLPLSPLGLPHTDLSSEAMWQSSKVVDPVTFETRAASGEPGEKVSLKLAHKLPASNLSVGFTGDFTGTRTSYQVNELSTTEASASLGAFVSYKPGPYVLDLNLHGLYGGSTRDDFFTGPRGSSKFSHSALQDNSGPAVKLELKRPF</sequence>
<keyword evidence="7" id="KW-1185">Reference proteome</keyword>
<evidence type="ECO:0000256" key="5">
    <source>
        <dbReference type="SAM" id="SignalP"/>
    </source>
</evidence>
<dbReference type="RefSeq" id="WP_166937204.1">
    <property type="nucleotide sequence ID" value="NZ_BAAADD010000010.1"/>
</dbReference>
<reference evidence="6 7" key="1">
    <citation type="journal article" date="2019" name="Int. J. Syst. Evol. Microbiol.">
        <title>The Global Catalogue of Microorganisms (GCM) 10K type strain sequencing project: providing services to taxonomists for standard genome sequencing and annotation.</title>
        <authorList>
            <consortium name="The Broad Institute Genomics Platform"/>
            <consortium name="The Broad Institute Genome Sequencing Center for Infectious Disease"/>
            <person name="Wu L."/>
            <person name="Ma J."/>
        </authorList>
    </citation>
    <scope>NUCLEOTIDE SEQUENCE [LARGE SCALE GENOMIC DNA]</scope>
    <source>
        <strain evidence="6 7">JCM 15089</strain>
    </source>
</reference>
<comment type="caution">
    <text evidence="6">The sequence shown here is derived from an EMBL/GenBank/DDBJ whole genome shotgun (WGS) entry which is preliminary data.</text>
</comment>
<dbReference type="Proteomes" id="UP001499951">
    <property type="component" value="Unassembled WGS sequence"/>
</dbReference>
<dbReference type="Gene3D" id="2.40.170.20">
    <property type="entry name" value="TonB-dependent receptor, beta-barrel domain"/>
    <property type="match status" value="1"/>
</dbReference>
<dbReference type="EMBL" id="BAAADD010000010">
    <property type="protein sequence ID" value="GAA0582859.1"/>
    <property type="molecule type" value="Genomic_DNA"/>
</dbReference>
<protein>
    <submittedName>
        <fullName evidence="6">Uncharacterized protein</fullName>
    </submittedName>
</protein>
<organism evidence="6 7">
    <name type="scientific">Rhizomicrobium electricum</name>
    <dbReference type="NCBI Taxonomy" id="480070"/>
    <lineage>
        <taxon>Bacteria</taxon>
        <taxon>Pseudomonadati</taxon>
        <taxon>Pseudomonadota</taxon>
        <taxon>Alphaproteobacteria</taxon>
        <taxon>Micropepsales</taxon>
        <taxon>Micropepsaceae</taxon>
        <taxon>Rhizomicrobium</taxon>
    </lineage>
</organism>
<feature type="region of interest" description="Disordered" evidence="4">
    <location>
        <begin position="215"/>
        <end position="238"/>
    </location>
</feature>
<evidence type="ECO:0000256" key="3">
    <source>
        <dbReference type="ARBA" id="ARBA00023237"/>
    </source>
</evidence>
<evidence type="ECO:0000313" key="7">
    <source>
        <dbReference type="Proteomes" id="UP001499951"/>
    </source>
</evidence>
<comment type="subcellular location">
    <subcellularLocation>
        <location evidence="1">Cell outer membrane</location>
    </subcellularLocation>
</comment>
<evidence type="ECO:0000256" key="1">
    <source>
        <dbReference type="ARBA" id="ARBA00004442"/>
    </source>
</evidence>
<evidence type="ECO:0000256" key="4">
    <source>
        <dbReference type="SAM" id="MobiDB-lite"/>
    </source>
</evidence>
<keyword evidence="2" id="KW-0472">Membrane</keyword>
<feature type="signal peptide" evidence="5">
    <location>
        <begin position="1"/>
        <end position="24"/>
    </location>
</feature>
<feature type="compositionally biased region" description="Polar residues" evidence="4">
    <location>
        <begin position="216"/>
        <end position="238"/>
    </location>
</feature>
<accession>A0ABN1F5I8</accession>
<name>A0ABN1F5I8_9PROT</name>
<evidence type="ECO:0000256" key="2">
    <source>
        <dbReference type="ARBA" id="ARBA00023136"/>
    </source>
</evidence>
<evidence type="ECO:0000313" key="6">
    <source>
        <dbReference type="EMBL" id="GAA0582859.1"/>
    </source>
</evidence>